<dbReference type="Proteomes" id="UP000639403">
    <property type="component" value="Unassembled WGS sequence"/>
</dbReference>
<organism evidence="2 3">
    <name type="scientific">Rhodonia placenta</name>
    <dbReference type="NCBI Taxonomy" id="104341"/>
    <lineage>
        <taxon>Eukaryota</taxon>
        <taxon>Fungi</taxon>
        <taxon>Dikarya</taxon>
        <taxon>Basidiomycota</taxon>
        <taxon>Agaricomycotina</taxon>
        <taxon>Agaricomycetes</taxon>
        <taxon>Polyporales</taxon>
        <taxon>Adustoporiaceae</taxon>
        <taxon>Rhodonia</taxon>
    </lineage>
</organism>
<evidence type="ECO:0000256" key="1">
    <source>
        <dbReference type="SAM" id="MobiDB-lite"/>
    </source>
</evidence>
<protein>
    <submittedName>
        <fullName evidence="2">Uncharacterized protein</fullName>
    </submittedName>
</protein>
<comment type="caution">
    <text evidence="2">The sequence shown here is derived from an EMBL/GenBank/DDBJ whole genome shotgun (WGS) entry which is preliminary data.</text>
</comment>
<reference evidence="2" key="2">
    <citation type="journal article" name="Front. Microbiol.">
        <title>Degradative Capacity of Two Strains of Rhodonia placenta: From Phenotype to Genotype.</title>
        <authorList>
            <person name="Kolle M."/>
            <person name="Horta M.A.C."/>
            <person name="Nowrousian M."/>
            <person name="Ohm R.A."/>
            <person name="Benz J.P."/>
            <person name="Pilgard A."/>
        </authorList>
    </citation>
    <scope>NUCLEOTIDE SEQUENCE</scope>
    <source>
        <strain evidence="2">FPRL280</strain>
    </source>
</reference>
<reference evidence="2" key="1">
    <citation type="submission" date="2020-11" db="EMBL/GenBank/DDBJ databases">
        <authorList>
            <person name="Koelle M."/>
            <person name="Horta M.A.C."/>
            <person name="Nowrousian M."/>
            <person name="Ohm R.A."/>
            <person name="Benz P."/>
            <person name="Pilgard A."/>
        </authorList>
    </citation>
    <scope>NUCLEOTIDE SEQUENCE</scope>
    <source>
        <strain evidence="2">FPRL280</strain>
    </source>
</reference>
<proteinExistence type="predicted"/>
<feature type="region of interest" description="Disordered" evidence="1">
    <location>
        <begin position="75"/>
        <end position="126"/>
    </location>
</feature>
<accession>A0A8H7P491</accession>
<evidence type="ECO:0000313" key="3">
    <source>
        <dbReference type="Proteomes" id="UP000639403"/>
    </source>
</evidence>
<dbReference type="AlphaFoldDB" id="A0A8H7P491"/>
<evidence type="ECO:0000313" key="2">
    <source>
        <dbReference type="EMBL" id="KAF9815702.1"/>
    </source>
</evidence>
<sequence>MPAIDATDLKLEDIIDVDRLCNTSAVDCALNIKDREAHIEEILVSENPTVEAEALILSVLLPSLAMVLESSGCSGAASSQIDENHPHSVASSSSSSQHGTKRKEPESSEAPPRKRRKIVNGPRAVTHARDCTWPQCDVRDVPAVDDMWAHVQTHEPLLRHAGPEIEPEVRCVWNCHKEGSVGTVRDVVEHMRQVHAPRRLNRTRTQETIVKASEPCWCPHAECVEGRMLGHSASTKATSSWQEFPRHCQSVHWLCGHEVEFCEVCGGTHRKDAFHKRMMLEKCLKNLLKTRSFQSGDRETLLAEKDERAMYAKQPSYRA</sequence>
<gene>
    <name evidence="2" type="ORF">IEO21_04419</name>
</gene>
<name>A0A8H7P491_9APHY</name>
<dbReference type="EMBL" id="JADOXO010000065">
    <property type="protein sequence ID" value="KAF9815702.1"/>
    <property type="molecule type" value="Genomic_DNA"/>
</dbReference>